<protein>
    <submittedName>
        <fullName evidence="1">Uncharacterized protein</fullName>
    </submittedName>
</protein>
<reference evidence="1" key="1">
    <citation type="submission" date="2014-11" db="EMBL/GenBank/DDBJ databases">
        <authorList>
            <person name="Amaro Gonzalez C."/>
        </authorList>
    </citation>
    <scope>NUCLEOTIDE SEQUENCE</scope>
</reference>
<sequence>MFSPPYVGQLALSVSLALFFCRVLQFISSSSPLTDL</sequence>
<proteinExistence type="predicted"/>
<organism evidence="1">
    <name type="scientific">Anguilla anguilla</name>
    <name type="common">European freshwater eel</name>
    <name type="synonym">Muraena anguilla</name>
    <dbReference type="NCBI Taxonomy" id="7936"/>
    <lineage>
        <taxon>Eukaryota</taxon>
        <taxon>Metazoa</taxon>
        <taxon>Chordata</taxon>
        <taxon>Craniata</taxon>
        <taxon>Vertebrata</taxon>
        <taxon>Euteleostomi</taxon>
        <taxon>Actinopterygii</taxon>
        <taxon>Neopterygii</taxon>
        <taxon>Teleostei</taxon>
        <taxon>Anguilliformes</taxon>
        <taxon>Anguillidae</taxon>
        <taxon>Anguilla</taxon>
    </lineage>
</organism>
<evidence type="ECO:0000313" key="1">
    <source>
        <dbReference type="EMBL" id="JAI05381.1"/>
    </source>
</evidence>
<name>A0A0E9XU54_ANGAN</name>
<dbReference type="AlphaFoldDB" id="A0A0E9XU54"/>
<dbReference type="EMBL" id="GBXM01003197">
    <property type="protein sequence ID" value="JAI05381.1"/>
    <property type="molecule type" value="Transcribed_RNA"/>
</dbReference>
<accession>A0A0E9XU54</accession>
<reference evidence="1" key="2">
    <citation type="journal article" date="2015" name="Fish Shellfish Immunol.">
        <title>Early steps in the European eel (Anguilla anguilla)-Vibrio vulnificus interaction in the gills: Role of the RtxA13 toxin.</title>
        <authorList>
            <person name="Callol A."/>
            <person name="Pajuelo D."/>
            <person name="Ebbesson L."/>
            <person name="Teles M."/>
            <person name="MacKenzie S."/>
            <person name="Amaro C."/>
        </authorList>
    </citation>
    <scope>NUCLEOTIDE SEQUENCE</scope>
</reference>